<feature type="region of interest" description="Disordered" evidence="1">
    <location>
        <begin position="37"/>
        <end position="82"/>
    </location>
</feature>
<dbReference type="Gene3D" id="3.10.105.10">
    <property type="entry name" value="Dipeptide-binding Protein, Domain 3"/>
    <property type="match status" value="1"/>
</dbReference>
<dbReference type="SUPFAM" id="SSF53850">
    <property type="entry name" value="Periplasmic binding protein-like II"/>
    <property type="match status" value="1"/>
</dbReference>
<comment type="caution">
    <text evidence="4">The sequence shown here is derived from an EMBL/GenBank/DDBJ whole genome shotgun (WGS) entry which is preliminary data.</text>
</comment>
<dbReference type="RefSeq" id="WP_330958350.1">
    <property type="nucleotide sequence ID" value="NZ_JAZGJQ010000006.1"/>
</dbReference>
<dbReference type="PROSITE" id="PS51257">
    <property type="entry name" value="PROKAR_LIPOPROTEIN"/>
    <property type="match status" value="1"/>
</dbReference>
<evidence type="ECO:0000256" key="1">
    <source>
        <dbReference type="SAM" id="MobiDB-lite"/>
    </source>
</evidence>
<feature type="compositionally biased region" description="Polar residues" evidence="1">
    <location>
        <begin position="37"/>
        <end position="57"/>
    </location>
</feature>
<feature type="chain" id="PRO_5047024160" evidence="2">
    <location>
        <begin position="25"/>
        <end position="592"/>
    </location>
</feature>
<proteinExistence type="predicted"/>
<keyword evidence="5" id="KW-1185">Reference proteome</keyword>
<dbReference type="InterPro" id="IPR030678">
    <property type="entry name" value="Peptide/Ni-bd"/>
</dbReference>
<dbReference type="PANTHER" id="PTHR30290">
    <property type="entry name" value="PERIPLASMIC BINDING COMPONENT OF ABC TRANSPORTER"/>
    <property type="match status" value="1"/>
</dbReference>
<dbReference type="PANTHER" id="PTHR30290:SF65">
    <property type="entry name" value="MONOACYL PHOSPHATIDYLINOSITOL TETRAMANNOSIDE-BINDING PROTEIN LPQW-RELATED"/>
    <property type="match status" value="1"/>
</dbReference>
<dbReference type="Proteomes" id="UP001332931">
    <property type="component" value="Unassembled WGS sequence"/>
</dbReference>
<keyword evidence="2" id="KW-0732">Signal</keyword>
<feature type="domain" description="Solute-binding protein family 5" evidence="3">
    <location>
        <begin position="142"/>
        <end position="510"/>
    </location>
</feature>
<name>A0ABU7RAE8_9ACTN</name>
<dbReference type="PROSITE" id="PS51318">
    <property type="entry name" value="TAT"/>
    <property type="match status" value="1"/>
</dbReference>
<dbReference type="InterPro" id="IPR000914">
    <property type="entry name" value="SBP_5_dom"/>
</dbReference>
<dbReference type="PIRSF" id="PIRSF002741">
    <property type="entry name" value="MppA"/>
    <property type="match status" value="1"/>
</dbReference>
<dbReference type="InterPro" id="IPR039424">
    <property type="entry name" value="SBP_5"/>
</dbReference>
<feature type="compositionally biased region" description="Basic and acidic residues" evidence="1">
    <location>
        <begin position="62"/>
        <end position="80"/>
    </location>
</feature>
<reference evidence="4 5" key="1">
    <citation type="submission" date="2024-01" db="EMBL/GenBank/DDBJ databases">
        <title>Description of Olsenella sp. nov., isolated from pig feces.</title>
        <authorList>
            <person name="Chang Y.-H."/>
        </authorList>
    </citation>
    <scope>NUCLEOTIDE SEQUENCE [LARGE SCALE GENOMIC DNA]</scope>
    <source>
        <strain evidence="4 5">YH-ols2223</strain>
    </source>
</reference>
<dbReference type="InterPro" id="IPR006311">
    <property type="entry name" value="TAT_signal"/>
</dbReference>
<protein>
    <submittedName>
        <fullName evidence="4">ABC transporter family substrate-binding protein</fullName>
    </submittedName>
</protein>
<sequence>MTAKLTRRTFVSASAAVLAGLGLAACGGNGSGTNNAAQGNDVTGTEPASGSPATTDLTKLPLPEKGKVYTNPKSRDEIKDGGTLNLSASEIGPDFNQYNINGNTTYMKYFWQLYMPLFPFKQSADGGTFTPDPNFIDSIETTEESGKEVCTIKIADKATFNDGTPIDWRAYESVWKSCSGQNADYTPAMTDGYQQIESVKAGATDKECVITFSTPYYPVESIISFLHPDAAADAETFNNGFNNNPHNEWGAGPFAVDTFDQTQITFKRNPKWWGDEAKLESIVYKQMDSQAMYNAFKNGEIDATEPGATGSSEMLSNFAGMDSAEIRRANSISIANIEINSTRDSMKDINVRKAFAQCLDVPTILSIVYQGVNWSEERIGSLLCCQWQDGYENNLPDDITANSDAESEIAAAKKTLEDAGYEMGSDGYYAKDGQQVAFSFTTFGDSNVTKNRAAAIQKMCKDAGMNLTIDNHPGSEFSKTLTSGNWDTVLFAWSAGSASYNNGGQIYGSESSSNFTHLGNAELDAKFAAVCGIADHAEQMKAVNEAEKEALKSYGFIPVFCGADVVVAKKGLANFGPCLLETPSPENYGWEK</sequence>
<evidence type="ECO:0000313" key="4">
    <source>
        <dbReference type="EMBL" id="MEE6147581.1"/>
    </source>
</evidence>
<feature type="signal peptide" evidence="2">
    <location>
        <begin position="1"/>
        <end position="24"/>
    </location>
</feature>
<evidence type="ECO:0000259" key="3">
    <source>
        <dbReference type="Pfam" id="PF00496"/>
    </source>
</evidence>
<dbReference type="Pfam" id="PF00496">
    <property type="entry name" value="SBP_bac_5"/>
    <property type="match status" value="1"/>
</dbReference>
<dbReference type="CDD" id="cd08501">
    <property type="entry name" value="PBP2_Lpqw"/>
    <property type="match status" value="1"/>
</dbReference>
<organism evidence="4 5">
    <name type="scientific">Olsenella absiana</name>
    <dbReference type="NCBI Taxonomy" id="3115222"/>
    <lineage>
        <taxon>Bacteria</taxon>
        <taxon>Bacillati</taxon>
        <taxon>Actinomycetota</taxon>
        <taxon>Coriobacteriia</taxon>
        <taxon>Coriobacteriales</taxon>
        <taxon>Atopobiaceae</taxon>
        <taxon>Olsenella</taxon>
    </lineage>
</organism>
<gene>
    <name evidence="4" type="ORF">VXJ25_06270</name>
</gene>
<dbReference type="EMBL" id="JAZGJQ010000006">
    <property type="protein sequence ID" value="MEE6147581.1"/>
    <property type="molecule type" value="Genomic_DNA"/>
</dbReference>
<evidence type="ECO:0000256" key="2">
    <source>
        <dbReference type="SAM" id="SignalP"/>
    </source>
</evidence>
<accession>A0ABU7RAE8</accession>
<dbReference type="Gene3D" id="3.90.76.10">
    <property type="entry name" value="Dipeptide-binding Protein, Domain 1"/>
    <property type="match status" value="1"/>
</dbReference>
<evidence type="ECO:0000313" key="5">
    <source>
        <dbReference type="Proteomes" id="UP001332931"/>
    </source>
</evidence>
<dbReference type="Gene3D" id="3.40.190.10">
    <property type="entry name" value="Periplasmic binding protein-like II"/>
    <property type="match status" value="1"/>
</dbReference>